<dbReference type="AlphaFoldDB" id="A0A9W8VC86"/>
<accession>A0A9W8VC86</accession>
<organism evidence="4 5">
    <name type="scientific">Fusarium torreyae</name>
    <dbReference type="NCBI Taxonomy" id="1237075"/>
    <lineage>
        <taxon>Eukaryota</taxon>
        <taxon>Fungi</taxon>
        <taxon>Dikarya</taxon>
        <taxon>Ascomycota</taxon>
        <taxon>Pezizomycotina</taxon>
        <taxon>Sordariomycetes</taxon>
        <taxon>Hypocreomycetidae</taxon>
        <taxon>Hypocreales</taxon>
        <taxon>Nectriaceae</taxon>
        <taxon>Fusarium</taxon>
    </lineage>
</organism>
<name>A0A9W8VC86_9HYPO</name>
<dbReference type="PANTHER" id="PTHR12452">
    <property type="entry name" value="42-9-9 PROTEIN-RELATED"/>
    <property type="match status" value="1"/>
</dbReference>
<gene>
    <name evidence="4" type="ORF">NW762_011613</name>
</gene>
<evidence type="ECO:0000313" key="5">
    <source>
        <dbReference type="Proteomes" id="UP001152049"/>
    </source>
</evidence>
<dbReference type="OrthoDB" id="78947at2759"/>
<dbReference type="Gene3D" id="3.40.30.10">
    <property type="entry name" value="Glutaredoxin"/>
    <property type="match status" value="1"/>
</dbReference>
<comment type="similarity">
    <text evidence="1">Belongs to the thioredoxin family.</text>
</comment>
<dbReference type="GO" id="GO:0047134">
    <property type="term" value="F:protein-disulfide reductase [NAD(P)H] activity"/>
    <property type="evidence" value="ECO:0007669"/>
    <property type="project" value="InterPro"/>
</dbReference>
<evidence type="ECO:0000256" key="1">
    <source>
        <dbReference type="ARBA" id="ARBA00008987"/>
    </source>
</evidence>
<dbReference type="Proteomes" id="UP001152049">
    <property type="component" value="Unassembled WGS sequence"/>
</dbReference>
<reference evidence="4" key="1">
    <citation type="submission" date="2022-09" db="EMBL/GenBank/DDBJ databases">
        <title>Fusarium specimens isolated from Avocado Roots.</title>
        <authorList>
            <person name="Stajich J."/>
            <person name="Roper C."/>
            <person name="Heimlech-Rivalta G."/>
        </authorList>
    </citation>
    <scope>NUCLEOTIDE SEQUENCE</scope>
    <source>
        <strain evidence="4">CF00136</strain>
    </source>
</reference>
<proteinExistence type="inferred from homology"/>
<dbReference type="EMBL" id="JAOQAZ010000029">
    <property type="protein sequence ID" value="KAJ4250963.1"/>
    <property type="molecule type" value="Genomic_DNA"/>
</dbReference>
<evidence type="ECO:0000259" key="3">
    <source>
        <dbReference type="Pfam" id="PF06110"/>
    </source>
</evidence>
<dbReference type="SUPFAM" id="SSF52833">
    <property type="entry name" value="Thioredoxin-like"/>
    <property type="match status" value="1"/>
</dbReference>
<dbReference type="GO" id="GO:0005829">
    <property type="term" value="C:cytosol"/>
    <property type="evidence" value="ECO:0007669"/>
    <property type="project" value="TreeGrafter"/>
</dbReference>
<dbReference type="InterPro" id="IPR036249">
    <property type="entry name" value="Thioredoxin-like_sf"/>
</dbReference>
<dbReference type="PANTHER" id="PTHR12452:SF0">
    <property type="entry name" value="THIOREDOXIN DOMAIN-CONTAINING PROTEIN 17"/>
    <property type="match status" value="1"/>
</dbReference>
<feature type="domain" description="Thioredoxin" evidence="3">
    <location>
        <begin position="28"/>
        <end position="109"/>
    </location>
</feature>
<feature type="region of interest" description="Disordered" evidence="2">
    <location>
        <begin position="92"/>
        <end position="116"/>
    </location>
</feature>
<evidence type="ECO:0000313" key="4">
    <source>
        <dbReference type="EMBL" id="KAJ4250963.1"/>
    </source>
</evidence>
<protein>
    <recommendedName>
        <fullName evidence="3">Thioredoxin domain-containing protein</fullName>
    </recommendedName>
</protein>
<dbReference type="Pfam" id="PF06110">
    <property type="entry name" value="TXD17-like_Trx"/>
    <property type="match status" value="1"/>
</dbReference>
<dbReference type="InterPro" id="IPR010357">
    <property type="entry name" value="TXNDC17_dom"/>
</dbReference>
<sequence>MPLVNANTPPTATDDVHYVVYIASGDPPWCPDSRAALPVLKRVFSDASAPTAHIVRVGAREEWKGKPDNKYRKAPYNIQGVPTVVKVKNGKELGRLDDKKSQNESDLRKLIGGEKQ</sequence>
<comment type="caution">
    <text evidence="4">The sequence shown here is derived from an EMBL/GenBank/DDBJ whole genome shotgun (WGS) entry which is preliminary data.</text>
</comment>
<keyword evidence="5" id="KW-1185">Reference proteome</keyword>
<dbReference type="InterPro" id="IPR045108">
    <property type="entry name" value="TXNDC17-like"/>
</dbReference>
<evidence type="ECO:0000256" key="2">
    <source>
        <dbReference type="SAM" id="MobiDB-lite"/>
    </source>
</evidence>